<dbReference type="Proteomes" id="UP001501009">
    <property type="component" value="Unassembled WGS sequence"/>
</dbReference>
<dbReference type="Pfam" id="PF19763">
    <property type="entry name" value="DUF6250"/>
    <property type="match status" value="1"/>
</dbReference>
<proteinExistence type="predicted"/>
<gene>
    <name evidence="3" type="ORF">GCM10022403_084610</name>
</gene>
<keyword evidence="1" id="KW-0732">Signal</keyword>
<feature type="signal peptide" evidence="1">
    <location>
        <begin position="1"/>
        <end position="26"/>
    </location>
</feature>
<dbReference type="Gene3D" id="2.60.120.200">
    <property type="match status" value="1"/>
</dbReference>
<evidence type="ECO:0000256" key="1">
    <source>
        <dbReference type="SAM" id="SignalP"/>
    </source>
</evidence>
<comment type="caution">
    <text evidence="3">The sequence shown here is derived from an EMBL/GenBank/DDBJ whole genome shotgun (WGS) entry which is preliminary data.</text>
</comment>
<dbReference type="EMBL" id="BAABDE010000038">
    <property type="protein sequence ID" value="GAA3839397.1"/>
    <property type="molecule type" value="Genomic_DNA"/>
</dbReference>
<protein>
    <recommendedName>
        <fullName evidence="2">DUF6250 domain-containing protein</fullName>
    </recommendedName>
</protein>
<accession>A0ABP7JBP6</accession>
<evidence type="ECO:0000259" key="2">
    <source>
        <dbReference type="Pfam" id="PF19763"/>
    </source>
</evidence>
<evidence type="ECO:0000313" key="4">
    <source>
        <dbReference type="Proteomes" id="UP001501009"/>
    </source>
</evidence>
<dbReference type="InterPro" id="IPR046217">
    <property type="entry name" value="DUF6250"/>
</dbReference>
<reference evidence="4" key="1">
    <citation type="journal article" date="2019" name="Int. J. Syst. Evol. Microbiol.">
        <title>The Global Catalogue of Microorganisms (GCM) 10K type strain sequencing project: providing services to taxonomists for standard genome sequencing and annotation.</title>
        <authorList>
            <consortium name="The Broad Institute Genomics Platform"/>
            <consortium name="The Broad Institute Genome Sequencing Center for Infectious Disease"/>
            <person name="Wu L."/>
            <person name="Ma J."/>
        </authorList>
    </citation>
    <scope>NUCLEOTIDE SEQUENCE [LARGE SCALE GENOMIC DNA]</scope>
    <source>
        <strain evidence="4">JCM 17138</strain>
    </source>
</reference>
<feature type="domain" description="DUF6250" evidence="2">
    <location>
        <begin position="71"/>
        <end position="232"/>
    </location>
</feature>
<name>A0ABP7JBP6_9ACTN</name>
<evidence type="ECO:0000313" key="3">
    <source>
        <dbReference type="EMBL" id="GAA3839397.1"/>
    </source>
</evidence>
<organism evidence="3 4">
    <name type="scientific">Streptomyces coacervatus</name>
    <dbReference type="NCBI Taxonomy" id="647381"/>
    <lineage>
        <taxon>Bacteria</taxon>
        <taxon>Bacillati</taxon>
        <taxon>Actinomycetota</taxon>
        <taxon>Actinomycetes</taxon>
        <taxon>Kitasatosporales</taxon>
        <taxon>Streptomycetaceae</taxon>
        <taxon>Streptomyces</taxon>
    </lineage>
</organism>
<feature type="chain" id="PRO_5046772641" description="DUF6250 domain-containing protein" evidence="1">
    <location>
        <begin position="27"/>
        <end position="257"/>
    </location>
</feature>
<keyword evidence="4" id="KW-1185">Reference proteome</keyword>
<sequence length="257" mass="28319">MRCSWAAVVVSLAAAAGTALSTGAAAAPDRQGPYHHRQLLARDDFRHGTGQWSAELEKGGSVTARDGVLDVDVPAGASVWFKRPFSGRYEIDFTATPISAGGANDRVSDLNSFWNARDSRSPEDLFATPRSGALADYDQLTTYYAGLGANSNTTTRLRRYIGVAGSRPLIYDYTSPLLTANEPNRLRLVSDGKHIQYWDNGDLVFDYTDEDPYTSGWFAFRTTWSHFHIADFRVWRLKGKDDQGTRDDQGTQDGHGA</sequence>
<dbReference type="RefSeq" id="WP_275779890.1">
    <property type="nucleotide sequence ID" value="NZ_BAABDE010000038.1"/>
</dbReference>